<dbReference type="Proteomes" id="UP000478052">
    <property type="component" value="Unassembled WGS sequence"/>
</dbReference>
<proteinExistence type="predicted"/>
<accession>A0A6G0YPM4</accession>
<dbReference type="EMBL" id="VUJU01002998">
    <property type="protein sequence ID" value="KAF0759413.1"/>
    <property type="molecule type" value="Genomic_DNA"/>
</dbReference>
<dbReference type="OrthoDB" id="6579809at2759"/>
<reference evidence="1 2" key="1">
    <citation type="submission" date="2019-08" db="EMBL/GenBank/DDBJ databases">
        <title>Whole genome of Aphis craccivora.</title>
        <authorList>
            <person name="Voronova N.V."/>
            <person name="Shulinski R.S."/>
            <person name="Bandarenka Y.V."/>
            <person name="Zhorov D.G."/>
            <person name="Warner D."/>
        </authorList>
    </citation>
    <scope>NUCLEOTIDE SEQUENCE [LARGE SCALE GENOMIC DNA]</scope>
    <source>
        <strain evidence="1">180601</strain>
        <tissue evidence="1">Whole Body</tissue>
    </source>
</reference>
<evidence type="ECO:0000313" key="1">
    <source>
        <dbReference type="EMBL" id="KAF0759413.1"/>
    </source>
</evidence>
<comment type="caution">
    <text evidence="1">The sequence shown here is derived from an EMBL/GenBank/DDBJ whole genome shotgun (WGS) entry which is preliminary data.</text>
</comment>
<name>A0A6G0YPM4_APHCR</name>
<keyword evidence="2" id="KW-1185">Reference proteome</keyword>
<sequence>MDIHTKIMMDSSPMFHMFVITSMVMSAMILTSNGQINRYINPIWLEMDANSEYYPGGEVISQILQDYGLADSYGPSRLRSSTLNRNGYRRSYPRNRIVNNLNNAYDSDPLLNQEYVDRNYDYVDNTIRGSNYRYRNSLNDIPRRTRINMISAPRTTYYPADYVDRDSVPSLSYSRSRIVAGDPTMSQELVVRGRETTRLIPRSTVATDTNEKRKYFECIKYF</sequence>
<protein>
    <submittedName>
        <fullName evidence="1">Uncharacterized protein</fullName>
    </submittedName>
</protein>
<dbReference type="AlphaFoldDB" id="A0A6G0YPM4"/>
<evidence type="ECO:0000313" key="2">
    <source>
        <dbReference type="Proteomes" id="UP000478052"/>
    </source>
</evidence>
<feature type="non-terminal residue" evidence="1">
    <location>
        <position position="222"/>
    </location>
</feature>
<gene>
    <name evidence="1" type="ORF">FWK35_00018032</name>
</gene>
<organism evidence="1 2">
    <name type="scientific">Aphis craccivora</name>
    <name type="common">Cowpea aphid</name>
    <dbReference type="NCBI Taxonomy" id="307492"/>
    <lineage>
        <taxon>Eukaryota</taxon>
        <taxon>Metazoa</taxon>
        <taxon>Ecdysozoa</taxon>
        <taxon>Arthropoda</taxon>
        <taxon>Hexapoda</taxon>
        <taxon>Insecta</taxon>
        <taxon>Pterygota</taxon>
        <taxon>Neoptera</taxon>
        <taxon>Paraneoptera</taxon>
        <taxon>Hemiptera</taxon>
        <taxon>Sternorrhyncha</taxon>
        <taxon>Aphidomorpha</taxon>
        <taxon>Aphidoidea</taxon>
        <taxon>Aphididae</taxon>
        <taxon>Aphidini</taxon>
        <taxon>Aphis</taxon>
        <taxon>Aphis</taxon>
    </lineage>
</organism>